<evidence type="ECO:0000259" key="1">
    <source>
        <dbReference type="PROSITE" id="PS50943"/>
    </source>
</evidence>
<sequence>MPKQKPTPQARALAEGLRDARRAARLAATEVADKLAWSQPTISRIETGARAASAEEASALLAVYGVTGETRDVLLSLSRDSGPWWFADLSLQRKTLAQYEKEAVKIVEFGTVLLPGLVRTPSYARVVGSPVAAVERQKKVVAYIDEGALHRQVGGSRVMANQLRHLVSMAERPNVQVRVIPFAAGAHPGGAYVLLEFGDARSVVYLEHRRSGLFLHRPADVEPYLQSTVDAVALDPARSVRLIESVIEAGPQGGHLLGQ</sequence>
<dbReference type="Pfam" id="PF19054">
    <property type="entry name" value="DUF5753"/>
    <property type="match status" value="2"/>
</dbReference>
<dbReference type="AlphaFoldDB" id="A0A229R9S3"/>
<dbReference type="PROSITE" id="PS50943">
    <property type="entry name" value="HTH_CROC1"/>
    <property type="match status" value="1"/>
</dbReference>
<dbReference type="InterPro" id="IPR010982">
    <property type="entry name" value="Lambda_DNA-bd_dom_sf"/>
</dbReference>
<organism evidence="2 3">
    <name type="scientific">Amycolatopsis alba DSM 44262</name>
    <dbReference type="NCBI Taxonomy" id="1125972"/>
    <lineage>
        <taxon>Bacteria</taxon>
        <taxon>Bacillati</taxon>
        <taxon>Actinomycetota</taxon>
        <taxon>Actinomycetes</taxon>
        <taxon>Pseudonocardiales</taxon>
        <taxon>Pseudonocardiaceae</taxon>
        <taxon>Amycolatopsis</taxon>
    </lineage>
</organism>
<dbReference type="GO" id="GO:0003677">
    <property type="term" value="F:DNA binding"/>
    <property type="evidence" value="ECO:0007669"/>
    <property type="project" value="InterPro"/>
</dbReference>
<protein>
    <submittedName>
        <fullName evidence="2">Transcriptional regulator</fullName>
    </submittedName>
</protein>
<dbReference type="EMBL" id="NMQU01000152">
    <property type="protein sequence ID" value="OXM43325.1"/>
    <property type="molecule type" value="Genomic_DNA"/>
</dbReference>
<dbReference type="Pfam" id="PF13560">
    <property type="entry name" value="HTH_31"/>
    <property type="match status" value="1"/>
</dbReference>
<dbReference type="InterPro" id="IPR043917">
    <property type="entry name" value="DUF5753"/>
</dbReference>
<gene>
    <name evidence="2" type="ORF">CFP75_38890</name>
</gene>
<dbReference type="Proteomes" id="UP000215563">
    <property type="component" value="Unassembled WGS sequence"/>
</dbReference>
<dbReference type="OrthoDB" id="3687959at2"/>
<accession>A0A229R9S3</accession>
<dbReference type="SMART" id="SM00530">
    <property type="entry name" value="HTH_XRE"/>
    <property type="match status" value="1"/>
</dbReference>
<evidence type="ECO:0000313" key="3">
    <source>
        <dbReference type="Proteomes" id="UP000215563"/>
    </source>
</evidence>
<reference evidence="2 3" key="1">
    <citation type="submission" date="2017-07" db="EMBL/GenBank/DDBJ databases">
        <title>Amycolatopsis alba DSM 44262 Genome sequencing and assembly.</title>
        <authorList>
            <person name="Kaur N."/>
            <person name="Mayilraj S."/>
        </authorList>
    </citation>
    <scope>NUCLEOTIDE SEQUENCE [LARGE SCALE GENOMIC DNA]</scope>
    <source>
        <strain evidence="2 3">DSM 44262</strain>
    </source>
</reference>
<feature type="domain" description="HTH cro/C1-type" evidence="1">
    <location>
        <begin position="17"/>
        <end position="71"/>
    </location>
</feature>
<dbReference type="Gene3D" id="1.10.260.40">
    <property type="entry name" value="lambda repressor-like DNA-binding domains"/>
    <property type="match status" value="1"/>
</dbReference>
<dbReference type="InterPro" id="IPR001387">
    <property type="entry name" value="Cro/C1-type_HTH"/>
</dbReference>
<evidence type="ECO:0000313" key="2">
    <source>
        <dbReference type="EMBL" id="OXM43325.1"/>
    </source>
</evidence>
<name>A0A229R9S3_AMYAL</name>
<proteinExistence type="predicted"/>
<dbReference type="RefSeq" id="WP_020633199.1">
    <property type="nucleotide sequence ID" value="NZ_KB913032.1"/>
</dbReference>
<keyword evidence="3" id="KW-1185">Reference proteome</keyword>
<dbReference type="SUPFAM" id="SSF47413">
    <property type="entry name" value="lambda repressor-like DNA-binding domains"/>
    <property type="match status" value="1"/>
</dbReference>
<comment type="caution">
    <text evidence="2">The sequence shown here is derived from an EMBL/GenBank/DDBJ whole genome shotgun (WGS) entry which is preliminary data.</text>
</comment>